<organism evidence="3 4">
    <name type="scientific">Lentzea guizhouensis</name>
    <dbReference type="NCBI Taxonomy" id="1586287"/>
    <lineage>
        <taxon>Bacteria</taxon>
        <taxon>Bacillati</taxon>
        <taxon>Actinomycetota</taxon>
        <taxon>Actinomycetes</taxon>
        <taxon>Pseudonocardiales</taxon>
        <taxon>Pseudonocardiaceae</taxon>
        <taxon>Lentzea</taxon>
    </lineage>
</organism>
<evidence type="ECO:0000313" key="4">
    <source>
        <dbReference type="Proteomes" id="UP000093053"/>
    </source>
</evidence>
<dbReference type="EMBL" id="CP016793">
    <property type="protein sequence ID" value="ANZ36408.1"/>
    <property type="molecule type" value="Genomic_DNA"/>
</dbReference>
<name>A0A1B2HF76_9PSEU</name>
<protein>
    <recommendedName>
        <fullName evidence="5">PpiC domain-containing protein</fullName>
    </recommendedName>
</protein>
<evidence type="ECO:0000256" key="1">
    <source>
        <dbReference type="SAM" id="MobiDB-lite"/>
    </source>
</evidence>
<dbReference type="SUPFAM" id="SSF109998">
    <property type="entry name" value="Triger factor/SurA peptide-binding domain-like"/>
    <property type="match status" value="1"/>
</dbReference>
<feature type="signal peptide" evidence="2">
    <location>
        <begin position="1"/>
        <end position="29"/>
    </location>
</feature>
<dbReference type="KEGG" id="led:BBK82_10375"/>
<feature type="chain" id="PRO_5008538044" description="PpiC domain-containing protein" evidence="2">
    <location>
        <begin position="30"/>
        <end position="322"/>
    </location>
</feature>
<evidence type="ECO:0008006" key="5">
    <source>
        <dbReference type="Google" id="ProtNLM"/>
    </source>
</evidence>
<dbReference type="OrthoDB" id="5175106at2"/>
<sequence>MSTVLKRFSLVGVAVALLATGCGTGPAKAGSAAIVGGQTIDLQTVQDRTVTVLKKETVAQQMQDQGKLDQISRLVVADEITHKIVEHAAQRENITVDETKVYDAVQERGGPEEASKQSVQDATTIHRRQRDALVIGELARRHLSTLEVTIDFFQVRDPKEAREKAAEAAADPAKFTRFMEEAPRTSSGQRASGSGQKVRASENGSVLRTMLWGVKPGTVVAFPVDQQQASWMVALVKERTTLPATPGEEDLADRVPPAVLADFGIRIAQFHAADLDIEINPRYGVWDPTGPIAQEGENGPTVVGKAGERAGFVGVAATQKKS</sequence>
<keyword evidence="2" id="KW-0732">Signal</keyword>
<dbReference type="RefSeq" id="WP_065914811.1">
    <property type="nucleotide sequence ID" value="NZ_CP016793.1"/>
</dbReference>
<feature type="compositionally biased region" description="Polar residues" evidence="1">
    <location>
        <begin position="184"/>
        <end position="195"/>
    </location>
</feature>
<evidence type="ECO:0000256" key="2">
    <source>
        <dbReference type="SAM" id="SignalP"/>
    </source>
</evidence>
<dbReference type="AlphaFoldDB" id="A0A1B2HF76"/>
<feature type="region of interest" description="Disordered" evidence="1">
    <location>
        <begin position="179"/>
        <end position="201"/>
    </location>
</feature>
<reference evidence="3 4" key="1">
    <citation type="submission" date="2016-07" db="EMBL/GenBank/DDBJ databases">
        <title>Complete genome sequence of the Lentzea guizhouensis DHS C013.</title>
        <authorList>
            <person name="Cao C."/>
        </authorList>
    </citation>
    <scope>NUCLEOTIDE SEQUENCE [LARGE SCALE GENOMIC DNA]</scope>
    <source>
        <strain evidence="3 4">DHS C013</strain>
    </source>
</reference>
<dbReference type="Proteomes" id="UP000093053">
    <property type="component" value="Chromosome"/>
</dbReference>
<dbReference type="STRING" id="1586287.BBK82_10375"/>
<accession>A0A1B2HF76</accession>
<gene>
    <name evidence="3" type="ORF">BBK82_10375</name>
</gene>
<dbReference type="PROSITE" id="PS51257">
    <property type="entry name" value="PROKAR_LIPOPROTEIN"/>
    <property type="match status" value="1"/>
</dbReference>
<proteinExistence type="predicted"/>
<evidence type="ECO:0000313" key="3">
    <source>
        <dbReference type="EMBL" id="ANZ36408.1"/>
    </source>
</evidence>
<keyword evidence="4" id="KW-1185">Reference proteome</keyword>
<dbReference type="InterPro" id="IPR027304">
    <property type="entry name" value="Trigger_fact/SurA_dom_sf"/>
</dbReference>